<dbReference type="InterPro" id="IPR009068">
    <property type="entry name" value="uS15_NS1_RNA-bd_sf"/>
</dbReference>
<dbReference type="SUPFAM" id="SSF52954">
    <property type="entry name" value="Class II aaRS ABD-related"/>
    <property type="match status" value="1"/>
</dbReference>
<evidence type="ECO:0000256" key="12">
    <source>
        <dbReference type="ARBA" id="ARBA00030057"/>
    </source>
</evidence>
<dbReference type="FunFam" id="3.30.930.10:FF:000158">
    <property type="entry name" value="Glycyl-tRNA synthetase"/>
    <property type="match status" value="1"/>
</dbReference>
<evidence type="ECO:0000256" key="6">
    <source>
        <dbReference type="ARBA" id="ARBA00022598"/>
    </source>
</evidence>
<dbReference type="PRINTS" id="PR01043">
    <property type="entry name" value="TRNASYNTHGLY"/>
</dbReference>
<dbReference type="FunFam" id="3.40.50.800:FF:000004">
    <property type="entry name" value="Glycine--tRNA ligase 2"/>
    <property type="match status" value="1"/>
</dbReference>
<dbReference type="Pfam" id="PF03129">
    <property type="entry name" value="HGTP_anticodon"/>
    <property type="match status" value="1"/>
</dbReference>
<dbReference type="Gene3D" id="3.40.50.800">
    <property type="entry name" value="Anticodon-binding domain"/>
    <property type="match status" value="1"/>
</dbReference>
<dbReference type="CDD" id="cd00774">
    <property type="entry name" value="GlyRS-like_core"/>
    <property type="match status" value="1"/>
</dbReference>
<dbReference type="NCBIfam" id="NF003211">
    <property type="entry name" value="PRK04173.1"/>
    <property type="match status" value="1"/>
</dbReference>
<evidence type="ECO:0000256" key="4">
    <source>
        <dbReference type="ARBA" id="ARBA00012829"/>
    </source>
</evidence>
<evidence type="ECO:0000313" key="14">
    <source>
        <dbReference type="EMBL" id="OAJ36603.1"/>
    </source>
</evidence>
<keyword evidence="6 14" id="KW-0436">Ligase</keyword>
<dbReference type="InterPro" id="IPR027031">
    <property type="entry name" value="Gly-tRNA_synthase/POLG2"/>
</dbReference>
<dbReference type="GO" id="GO:0005739">
    <property type="term" value="C:mitochondrion"/>
    <property type="evidence" value="ECO:0007669"/>
    <property type="project" value="TreeGrafter"/>
</dbReference>
<dbReference type="InterPro" id="IPR006195">
    <property type="entry name" value="aa-tRNA-synth_II"/>
</dbReference>
<dbReference type="InterPro" id="IPR002314">
    <property type="entry name" value="aa-tRNA-synt_IIb"/>
</dbReference>
<dbReference type="GO" id="GO:0005524">
    <property type="term" value="F:ATP binding"/>
    <property type="evidence" value="ECO:0007669"/>
    <property type="project" value="UniProtKB-KW"/>
</dbReference>
<dbReference type="Gene3D" id="3.30.930.10">
    <property type="entry name" value="Bira Bifunctional Protein, Domain 2"/>
    <property type="match status" value="2"/>
</dbReference>
<evidence type="ECO:0000256" key="1">
    <source>
        <dbReference type="ARBA" id="ARBA00004496"/>
    </source>
</evidence>
<dbReference type="PROSITE" id="PS50862">
    <property type="entry name" value="AA_TRNA_LIGASE_II"/>
    <property type="match status" value="1"/>
</dbReference>
<dbReference type="NCBIfam" id="TIGR00389">
    <property type="entry name" value="glyS_dimeric"/>
    <property type="match status" value="1"/>
</dbReference>
<comment type="similarity">
    <text evidence="2">Belongs to the class-II aminoacyl-tRNA synthetase family.</text>
</comment>
<evidence type="ECO:0000256" key="5">
    <source>
        <dbReference type="ARBA" id="ARBA00022490"/>
    </source>
</evidence>
<dbReference type="OrthoDB" id="57698at2759"/>
<dbReference type="FunFam" id="3.30.930.10:FF:000010">
    <property type="entry name" value="Glycyl-tRNA synthetase 1"/>
    <property type="match status" value="1"/>
</dbReference>
<dbReference type="SUPFAM" id="SSF55681">
    <property type="entry name" value="Class II aaRS and biotin synthetases"/>
    <property type="match status" value="1"/>
</dbReference>
<name>A0A177W996_BATDL</name>
<reference evidence="14 15" key="1">
    <citation type="submission" date="2006-10" db="EMBL/GenBank/DDBJ databases">
        <title>The Genome Sequence of Batrachochytrium dendrobatidis JEL423.</title>
        <authorList>
            <consortium name="The Broad Institute Genome Sequencing Platform"/>
            <person name="Birren B."/>
            <person name="Lander E."/>
            <person name="Galagan J."/>
            <person name="Cuomo C."/>
            <person name="Devon K."/>
            <person name="Jaffe D."/>
            <person name="Butler J."/>
            <person name="Alvarez P."/>
            <person name="Gnerre S."/>
            <person name="Grabherr M."/>
            <person name="Kleber M."/>
            <person name="Mauceli E."/>
            <person name="Brockman W."/>
            <person name="Young S."/>
            <person name="LaButti K."/>
            <person name="Sykes S."/>
            <person name="DeCaprio D."/>
            <person name="Crawford M."/>
            <person name="Koehrsen M."/>
            <person name="Engels R."/>
            <person name="Montgomery P."/>
            <person name="Pearson M."/>
            <person name="Howarth C."/>
            <person name="Larson L."/>
            <person name="White J."/>
            <person name="O'Leary S."/>
            <person name="Kodira C."/>
            <person name="Zeng Q."/>
            <person name="Yandava C."/>
            <person name="Alvarado L."/>
            <person name="Longcore J."/>
            <person name="James T."/>
        </authorList>
    </citation>
    <scope>NUCLEOTIDE SEQUENCE [LARGE SCALE GENOMIC DNA]</scope>
    <source>
        <strain evidence="14 15">JEL423</strain>
    </source>
</reference>
<keyword evidence="10" id="KW-0648">Protein biosynthesis</keyword>
<keyword evidence="8" id="KW-0547">Nucleotide-binding</keyword>
<comment type="subcellular location">
    <subcellularLocation>
        <location evidence="1">Cytoplasm</location>
    </subcellularLocation>
</comment>
<dbReference type="Gene3D" id="3.30.40.230">
    <property type="match status" value="1"/>
</dbReference>
<gene>
    <name evidence="14" type="ORF">BDEG_20761</name>
</gene>
<dbReference type="InterPro" id="IPR033731">
    <property type="entry name" value="GlyRS-like_core"/>
</dbReference>
<dbReference type="GO" id="GO:0004820">
    <property type="term" value="F:glycine-tRNA ligase activity"/>
    <property type="evidence" value="ECO:0007669"/>
    <property type="project" value="UniProtKB-EC"/>
</dbReference>
<evidence type="ECO:0000256" key="2">
    <source>
        <dbReference type="ARBA" id="ARBA00008226"/>
    </source>
</evidence>
<evidence type="ECO:0000313" key="15">
    <source>
        <dbReference type="Proteomes" id="UP000077115"/>
    </source>
</evidence>
<evidence type="ECO:0000256" key="8">
    <source>
        <dbReference type="ARBA" id="ARBA00022741"/>
    </source>
</evidence>
<dbReference type="PANTHER" id="PTHR10745">
    <property type="entry name" value="GLYCYL-TRNA SYNTHETASE/DNA POLYMERASE SUBUNIT GAMMA-2"/>
    <property type="match status" value="1"/>
</dbReference>
<sequence>MTDSVATTALTVDQLEKMDDNAVEAALARQADVVKAFKARKATKTEVQPEIDALLALKAEAAKRLKTAASRSDHFDRAALESLLAKRFFIAPSFQIYGGIAGLFDYGPPGSALQNNILSLWRQHFVLEEDMLELECTNLTPESVLKTSGHVDRFSDAMVKDTKTGDIFRADHLVKQVLTRRLDDDRQLRMGGALSDAKKAKSKAVVLERTVRDHYELVLETLDNFQGDDLTKLIRDLDIRAPETDNPVTDPVLFNLMFDTQIGPTGQFKGFMRPETAQGHFLNFKKLLEFNNDQMPFASASIGKSFRNEISPRQGLLRVREFTMAEIEHFVHPDQKDHPRFDEVRDVEMMMYSSKAQLAASGASKMKIGTAVDQGIVNNQTLGYFVARIYLFLVRIGIDPARIRFRQHLANEMAHYACDCWDAEIKSSYGWIESVGCADRSAFDLTAHSKKTGEKLVARDTLPEPIIRDALILEINKSKFGPAFKKDAKAVQGYFDALVVGSSSEWDQVKLAEIDAQLKANSFVQVTGTDGKQYKVTADMISVVQKTIKISVREYTPNVIEPSFGIGRILYALLEHSYYVRESDEQRAVFKFPASVAPIKALVAPISNNAEFSPFIKEIVASLRRSGVANKVDDSTSSIGRRYARNDELGTPFAITIDFQTVQDKTVTLRERDTIKQIRSTIPIIVEIVHNLVEGRITWEDVMAKHPAFVAQELSA</sequence>
<dbReference type="InterPro" id="IPR045864">
    <property type="entry name" value="aa-tRNA-synth_II/BPL/LPL"/>
</dbReference>
<dbReference type="PANTHER" id="PTHR10745:SF0">
    <property type="entry name" value="GLYCINE--TRNA LIGASE"/>
    <property type="match status" value="1"/>
</dbReference>
<dbReference type="SMART" id="SM00991">
    <property type="entry name" value="WHEP-TRS"/>
    <property type="match status" value="1"/>
</dbReference>
<keyword evidence="11" id="KW-0030">Aminoacyl-tRNA synthetase</keyword>
<dbReference type="EC" id="6.1.1.14" evidence="4"/>
<comment type="subunit">
    <text evidence="3">Homodimer.</text>
</comment>
<dbReference type="GO" id="GO:0016740">
    <property type="term" value="F:transferase activity"/>
    <property type="evidence" value="ECO:0007669"/>
    <property type="project" value="UniProtKB-KW"/>
</dbReference>
<proteinExistence type="inferred from homology"/>
<evidence type="ECO:0000256" key="7">
    <source>
        <dbReference type="ARBA" id="ARBA00022679"/>
    </source>
</evidence>
<dbReference type="SUPFAM" id="SSF47060">
    <property type="entry name" value="S15/NS1 RNA-binding domain"/>
    <property type="match status" value="1"/>
</dbReference>
<protein>
    <recommendedName>
        <fullName evidence="4">glycine--tRNA ligase</fullName>
        <ecNumber evidence="4">6.1.1.14</ecNumber>
    </recommendedName>
    <alternativeName>
        <fullName evidence="12">Diadenosine tetraphosphate synthetase</fullName>
    </alternativeName>
</protein>
<dbReference type="InterPro" id="IPR036621">
    <property type="entry name" value="Anticodon-bd_dom_sf"/>
</dbReference>
<dbReference type="Proteomes" id="UP000077115">
    <property type="component" value="Unassembled WGS sequence"/>
</dbReference>
<dbReference type="eggNOG" id="KOG2298">
    <property type="taxonomic scope" value="Eukaryota"/>
</dbReference>
<evidence type="ECO:0000256" key="10">
    <source>
        <dbReference type="ARBA" id="ARBA00022917"/>
    </source>
</evidence>
<keyword evidence="7" id="KW-0808">Transferase</keyword>
<dbReference type="VEuPathDB" id="FungiDB:BDEG_20761"/>
<dbReference type="Gene3D" id="1.10.287.10">
    <property type="entry name" value="S15/NS1, RNA-binding"/>
    <property type="match status" value="1"/>
</dbReference>
<dbReference type="AlphaFoldDB" id="A0A177W996"/>
<keyword evidence="9" id="KW-0067">ATP-binding</keyword>
<accession>A0A177W996</accession>
<dbReference type="InterPro" id="IPR002315">
    <property type="entry name" value="tRNA-synt_gly"/>
</dbReference>
<dbReference type="InterPro" id="IPR000738">
    <property type="entry name" value="WHEP-TRS_dom"/>
</dbReference>
<feature type="domain" description="Aminoacyl-transfer RNA synthetases class-II family profile" evidence="13">
    <location>
        <begin position="243"/>
        <end position="605"/>
    </location>
</feature>
<evidence type="ECO:0000256" key="9">
    <source>
        <dbReference type="ARBA" id="ARBA00022840"/>
    </source>
</evidence>
<reference evidence="14 15" key="2">
    <citation type="submission" date="2016-05" db="EMBL/GenBank/DDBJ databases">
        <title>Lineage-specific infection strategies underlie the spectrum of fungal disease in amphibians.</title>
        <authorList>
            <person name="Cuomo C.A."/>
            <person name="Farrer R.A."/>
            <person name="James T."/>
            <person name="Longcore J."/>
            <person name="Birren B."/>
        </authorList>
    </citation>
    <scope>NUCLEOTIDE SEQUENCE [LARGE SCALE GENOMIC DNA]</scope>
    <source>
        <strain evidence="14 15">JEL423</strain>
    </source>
</reference>
<dbReference type="InterPro" id="IPR004154">
    <property type="entry name" value="Anticodon-bd"/>
</dbReference>
<evidence type="ECO:0000256" key="11">
    <source>
        <dbReference type="ARBA" id="ARBA00023146"/>
    </source>
</evidence>
<dbReference type="EMBL" id="DS022300">
    <property type="protein sequence ID" value="OAJ36603.1"/>
    <property type="molecule type" value="Genomic_DNA"/>
</dbReference>
<keyword evidence="5" id="KW-0963">Cytoplasm</keyword>
<dbReference type="Pfam" id="PF00587">
    <property type="entry name" value="tRNA-synt_2b"/>
    <property type="match status" value="1"/>
</dbReference>
<organism evidence="14 15">
    <name type="scientific">Batrachochytrium dendrobatidis (strain JEL423)</name>
    <dbReference type="NCBI Taxonomy" id="403673"/>
    <lineage>
        <taxon>Eukaryota</taxon>
        <taxon>Fungi</taxon>
        <taxon>Fungi incertae sedis</taxon>
        <taxon>Chytridiomycota</taxon>
        <taxon>Chytridiomycota incertae sedis</taxon>
        <taxon>Chytridiomycetes</taxon>
        <taxon>Rhizophydiales</taxon>
        <taxon>Rhizophydiales incertae sedis</taxon>
        <taxon>Batrachochytrium</taxon>
    </lineage>
</organism>
<dbReference type="GO" id="GO:0070150">
    <property type="term" value="P:mitochondrial glycyl-tRNA aminoacylation"/>
    <property type="evidence" value="ECO:0007669"/>
    <property type="project" value="TreeGrafter"/>
</dbReference>
<evidence type="ECO:0000256" key="3">
    <source>
        <dbReference type="ARBA" id="ARBA00011738"/>
    </source>
</evidence>
<dbReference type="CDD" id="cd00858">
    <property type="entry name" value="GlyRS_anticodon"/>
    <property type="match status" value="1"/>
</dbReference>
<dbReference type="STRING" id="403673.A0A177W996"/>
<evidence type="ECO:0000259" key="13">
    <source>
        <dbReference type="PROSITE" id="PS50862"/>
    </source>
</evidence>